<gene>
    <name evidence="1" type="ORF">J2S66_005744</name>
</gene>
<dbReference type="Proteomes" id="UP001268819">
    <property type="component" value="Unassembled WGS sequence"/>
</dbReference>
<evidence type="ECO:0000313" key="1">
    <source>
        <dbReference type="EMBL" id="MDR6597360.1"/>
    </source>
</evidence>
<protein>
    <recommendedName>
        <fullName evidence="3">DUF4276 family protein</fullName>
    </recommendedName>
</protein>
<dbReference type="EMBL" id="JAVDSG010000001">
    <property type="protein sequence ID" value="MDR6597360.1"/>
    <property type="molecule type" value="Genomic_DNA"/>
</dbReference>
<reference evidence="1 2" key="1">
    <citation type="submission" date="2023-07" db="EMBL/GenBank/DDBJ databases">
        <title>Sequencing the genomes of 1000 actinobacteria strains.</title>
        <authorList>
            <person name="Klenk H.-P."/>
        </authorList>
    </citation>
    <scope>NUCLEOTIDE SEQUENCE [LARGE SCALE GENOMIC DNA]</scope>
    <source>
        <strain evidence="1 2">DSM 43749</strain>
    </source>
</reference>
<keyword evidence="2" id="KW-1185">Reference proteome</keyword>
<sequence length="156" mass="17882">MKLMGAMPDLVVVHRDSDNVDPAARREEIHDGARRADVSSRVLPLIPVKMTEAWLLLDESAIRHVAGNPRGRMDLNLPKAHEVESRADPKKILSDCLVRAADATGRRRRTVEERFSNHRRQLLERLDPFGPVTQLSSWQALLHDIDETVKRWQEEQ</sequence>
<proteinExistence type="predicted"/>
<accession>A0ABU1Q386</accession>
<organism evidence="1 2">
    <name type="scientific">Saccharothrix longispora</name>
    <dbReference type="NCBI Taxonomy" id="33920"/>
    <lineage>
        <taxon>Bacteria</taxon>
        <taxon>Bacillati</taxon>
        <taxon>Actinomycetota</taxon>
        <taxon>Actinomycetes</taxon>
        <taxon>Pseudonocardiales</taxon>
        <taxon>Pseudonocardiaceae</taxon>
        <taxon>Saccharothrix</taxon>
    </lineage>
</organism>
<comment type="caution">
    <text evidence="1">The sequence shown here is derived from an EMBL/GenBank/DDBJ whole genome shotgun (WGS) entry which is preliminary data.</text>
</comment>
<evidence type="ECO:0008006" key="3">
    <source>
        <dbReference type="Google" id="ProtNLM"/>
    </source>
</evidence>
<name>A0ABU1Q386_9PSEU</name>
<evidence type="ECO:0000313" key="2">
    <source>
        <dbReference type="Proteomes" id="UP001268819"/>
    </source>
</evidence>